<dbReference type="InterPro" id="IPR029044">
    <property type="entry name" value="Nucleotide-diphossugar_trans"/>
</dbReference>
<dbReference type="SUPFAM" id="SSF53218">
    <property type="entry name" value="Molybdenum cofactor biosynthesis proteins"/>
    <property type="match status" value="1"/>
</dbReference>
<dbReference type="PIRSF" id="PIRSF036626">
    <property type="entry name" value="MPTBd_MobAlike"/>
    <property type="match status" value="1"/>
</dbReference>
<dbReference type="Proteomes" id="UP000566324">
    <property type="component" value="Unassembled WGS sequence"/>
</dbReference>
<keyword evidence="3" id="KW-0808">Transferase</keyword>
<reference evidence="3 4" key="1">
    <citation type="submission" date="2020-08" db="EMBL/GenBank/DDBJ databases">
        <title>Genomic Encyclopedia of Type Strains, Phase IV (KMG-IV): sequencing the most valuable type-strain genomes for metagenomic binning, comparative biology and taxonomic classification.</title>
        <authorList>
            <person name="Goeker M."/>
        </authorList>
    </citation>
    <scope>NUCLEOTIDE SEQUENCE [LARGE SCALE GENOMIC DNA]</scope>
    <source>
        <strain evidence="3 4">DSM 17328</strain>
    </source>
</reference>
<dbReference type="RefSeq" id="WP_184069218.1">
    <property type="nucleotide sequence ID" value="NZ_JACHNZ010000022.1"/>
</dbReference>
<dbReference type="EMBL" id="JACHNZ010000022">
    <property type="protein sequence ID" value="MBB4632501.1"/>
    <property type="molecule type" value="Genomic_DNA"/>
</dbReference>
<proteinExistence type="predicted"/>
<evidence type="ECO:0000256" key="1">
    <source>
        <dbReference type="ARBA" id="ARBA00022842"/>
    </source>
</evidence>
<evidence type="ECO:0000313" key="4">
    <source>
        <dbReference type="Proteomes" id="UP000566324"/>
    </source>
</evidence>
<name>A0A7W7B1Z2_9SPHN</name>
<dbReference type="InterPro" id="IPR036425">
    <property type="entry name" value="MoaB/Mog-like_dom_sf"/>
</dbReference>
<dbReference type="CDD" id="cd03522">
    <property type="entry name" value="MoeA_like"/>
    <property type="match status" value="1"/>
</dbReference>
<gene>
    <name evidence="3" type="ORF">GGQ98_002126</name>
</gene>
<dbReference type="InterPro" id="IPR012184">
    <property type="entry name" value="Bifunc_Mopterin-bd"/>
</dbReference>
<dbReference type="Gene3D" id="3.40.980.10">
    <property type="entry name" value="MoaB/Mog-like domain"/>
    <property type="match status" value="1"/>
</dbReference>
<sequence length="525" mass="53108">MKFGPVPLERAEGACLAHAVHVGGRRIAKGKRLDAADIADARAAGLSELVVAALESGDLHEDSAAAMLAVASAGSGLTAQPPAHGRANIIADAAGLLVVDVAAVDAVNAHDEGVTLGTLAPFAPAAQGEIVATVKIIPFAIPEALVQSAAASAEGVLRLAPFGSLRAAFIQTTLPGTPAKLLAKTAEVTEARCAALGLAAWREMRCAHTADALADVLAETADADLVLISGASAISDRRDVIPAAIERAGGGVLRLGMPVDPGNLLCLARIGTRPVIGLPGCARSPRRNGFDWVLERLWAGLDVTGTDIARMGAGGLLADVPRPEPRPKPAAGGPVGAIVLAGGRSVRMGANKLLADLGGKPVLAHVLGALRAAGLPAIVVTGHAEAEIAATAAQFGFPSVHAARYAEGLSRSLAAGIAAAPADWSAALVLLGDMPGVTAEHIETLAAAAGAGRIAVPVHDGKRGNPVAWGRRYFTRLRGIDGDVGGKALLAEFADDIVEVPLESDAIFMDVDTPEALAAARSRYI</sequence>
<evidence type="ECO:0000313" key="3">
    <source>
        <dbReference type="EMBL" id="MBB4632501.1"/>
    </source>
</evidence>
<dbReference type="InterPro" id="IPR001453">
    <property type="entry name" value="MoaB/Mog_dom"/>
</dbReference>
<dbReference type="SUPFAM" id="SSF53448">
    <property type="entry name" value="Nucleotide-diphospho-sugar transferases"/>
    <property type="match status" value="1"/>
</dbReference>
<keyword evidence="3" id="KW-0548">Nucleotidyltransferase</keyword>
<evidence type="ECO:0000259" key="2">
    <source>
        <dbReference type="SMART" id="SM00852"/>
    </source>
</evidence>
<organism evidence="3 4">
    <name type="scientific">Sphingosinicella soli</name>
    <dbReference type="NCBI Taxonomy" id="333708"/>
    <lineage>
        <taxon>Bacteria</taxon>
        <taxon>Pseudomonadati</taxon>
        <taxon>Pseudomonadota</taxon>
        <taxon>Alphaproteobacteria</taxon>
        <taxon>Sphingomonadales</taxon>
        <taxon>Sphingosinicellaceae</taxon>
        <taxon>Sphingosinicella</taxon>
    </lineage>
</organism>
<dbReference type="EC" id="2.7.7.76" evidence="3"/>
<comment type="caution">
    <text evidence="3">The sequence shown here is derived from an EMBL/GenBank/DDBJ whole genome shotgun (WGS) entry which is preliminary data.</text>
</comment>
<keyword evidence="1" id="KW-0460">Magnesium</keyword>
<accession>A0A7W7B1Z2</accession>
<dbReference type="PANTHER" id="PTHR43777:SF1">
    <property type="entry name" value="MOLYBDENUM COFACTOR CYTIDYLYLTRANSFERASE"/>
    <property type="match status" value="1"/>
</dbReference>
<dbReference type="PANTHER" id="PTHR43777">
    <property type="entry name" value="MOLYBDENUM COFACTOR CYTIDYLYLTRANSFERASE"/>
    <property type="match status" value="1"/>
</dbReference>
<dbReference type="SMART" id="SM00852">
    <property type="entry name" value="MoCF_biosynth"/>
    <property type="match status" value="1"/>
</dbReference>
<dbReference type="GO" id="GO:0061602">
    <property type="term" value="F:molybdenum cofactor cytidylyltransferase activity"/>
    <property type="evidence" value="ECO:0007669"/>
    <property type="project" value="UniProtKB-EC"/>
</dbReference>
<dbReference type="AlphaFoldDB" id="A0A7W7B1Z2"/>
<dbReference type="Gene3D" id="3.90.550.10">
    <property type="entry name" value="Spore Coat Polysaccharide Biosynthesis Protein SpsA, Chain A"/>
    <property type="match status" value="1"/>
</dbReference>
<protein>
    <submittedName>
        <fullName evidence="3">Molybdenum cofactor cytidylyltransferase</fullName>
        <ecNumber evidence="3">2.7.7.76</ecNumber>
    </submittedName>
</protein>
<keyword evidence="4" id="KW-1185">Reference proteome</keyword>
<dbReference type="InterPro" id="IPR025877">
    <property type="entry name" value="MobA-like_NTP_Trfase"/>
</dbReference>
<dbReference type="Pfam" id="PF12804">
    <property type="entry name" value="NTP_transf_3"/>
    <property type="match status" value="1"/>
</dbReference>
<feature type="domain" description="MoaB/Mog" evidence="2">
    <location>
        <begin position="168"/>
        <end position="299"/>
    </location>
</feature>
<dbReference type="CDD" id="cd04182">
    <property type="entry name" value="GT_2_like_f"/>
    <property type="match status" value="1"/>
</dbReference>